<feature type="compositionally biased region" description="Low complexity" evidence="2">
    <location>
        <begin position="477"/>
        <end position="500"/>
    </location>
</feature>
<dbReference type="Pfam" id="PF01549">
    <property type="entry name" value="ShK"/>
    <property type="match status" value="2"/>
</dbReference>
<dbReference type="Proteomes" id="UP001201812">
    <property type="component" value="Unassembled WGS sequence"/>
</dbReference>
<evidence type="ECO:0000256" key="1">
    <source>
        <dbReference type="PROSITE-ProRule" id="PRU01005"/>
    </source>
</evidence>
<evidence type="ECO:0000313" key="5">
    <source>
        <dbReference type="EMBL" id="KAI1714388.1"/>
    </source>
</evidence>
<dbReference type="InterPro" id="IPR003582">
    <property type="entry name" value="ShKT_dom"/>
</dbReference>
<evidence type="ECO:0000313" key="6">
    <source>
        <dbReference type="Proteomes" id="UP001201812"/>
    </source>
</evidence>
<feature type="domain" description="ShKT" evidence="4">
    <location>
        <begin position="279"/>
        <end position="313"/>
    </location>
</feature>
<keyword evidence="3" id="KW-0732">Signal</keyword>
<evidence type="ECO:0000256" key="2">
    <source>
        <dbReference type="SAM" id="MobiDB-lite"/>
    </source>
</evidence>
<feature type="region of interest" description="Disordered" evidence="2">
    <location>
        <begin position="138"/>
        <end position="213"/>
    </location>
</feature>
<name>A0AAD4N7F8_9BILA</name>
<dbReference type="AlphaFoldDB" id="A0AAD4N7F8"/>
<comment type="caution">
    <text evidence="5">The sequence shown here is derived from an EMBL/GenBank/DDBJ whole genome shotgun (WGS) entry which is preliminary data.</text>
</comment>
<gene>
    <name evidence="5" type="ORF">DdX_08483</name>
</gene>
<feature type="chain" id="PRO_5042075722" description="ShKT domain-containing protein" evidence="3">
    <location>
        <begin position="19"/>
        <end position="525"/>
    </location>
</feature>
<dbReference type="Gene3D" id="1.10.10.1940">
    <property type="match status" value="1"/>
</dbReference>
<feature type="signal peptide" evidence="3">
    <location>
        <begin position="1"/>
        <end position="18"/>
    </location>
</feature>
<comment type="caution">
    <text evidence="1">Lacks conserved residue(s) required for the propagation of feature annotation.</text>
</comment>
<protein>
    <recommendedName>
        <fullName evidence="4">ShKT domain-containing protein</fullName>
    </recommendedName>
</protein>
<feature type="region of interest" description="Disordered" evidence="2">
    <location>
        <begin position="228"/>
        <end position="263"/>
    </location>
</feature>
<reference evidence="5" key="1">
    <citation type="submission" date="2022-01" db="EMBL/GenBank/DDBJ databases">
        <title>Genome Sequence Resource for Two Populations of Ditylenchus destructor, the Migratory Endoparasitic Phytonematode.</title>
        <authorList>
            <person name="Zhang H."/>
            <person name="Lin R."/>
            <person name="Xie B."/>
        </authorList>
    </citation>
    <scope>NUCLEOTIDE SEQUENCE</scope>
    <source>
        <strain evidence="5">BazhouSP</strain>
    </source>
</reference>
<dbReference type="EMBL" id="JAKKPZ010000013">
    <property type="protein sequence ID" value="KAI1714388.1"/>
    <property type="molecule type" value="Genomic_DNA"/>
</dbReference>
<sequence>MAIFFVLINLGVLSCVGAFWNLQPPGLSILQNNHHQQQFPGPGNVGQNGWGNVPGMPQGNNHFPVPKMPAQYGWNPPNGDYPHARPNFPLQQHYGSLSQHAGHPQQHFVPSQWQQQGNSQLSGRRMDPALHRMLFGHDTSEQSESSEEFPGKLGHGGLDPVSSEEELPGMPSQGLQGQRPDLDDEDDDSESDESQPIPDRLPGSRRSPNGLPSPAELAAELAELLKDDEDSASNEDDYRNALLPDNLPSPSEEVHITDDPDSGEPIMLQDDDDELVTNCRDKRPDCGDKKKLCNDTNFAYLMAQHCADHCGICKLQREEREKDKEQECKDASNLCAIGKPFCNTFLFGMFTKNACPKTCSPNCNKEDTEVGDPNDAVDSRQDVLNQLMSGDPQGFDGPEPEHSDLEELPVPEDDLEDEDDSEDGPDGEQDMPPDGDQLHIQDDDLDDLPQPDNLPHGQHASPRLMPLNPRGPPLEAQLSPQAQPRLSPQAQPQLPPQSLQEVQSGNGEQPEDSPPVNGKHPAGHQ</sequence>
<proteinExistence type="predicted"/>
<feature type="compositionally biased region" description="Acidic residues" evidence="2">
    <location>
        <begin position="406"/>
        <end position="433"/>
    </location>
</feature>
<feature type="disulfide bond" evidence="1">
    <location>
        <begin position="279"/>
        <end position="313"/>
    </location>
</feature>
<feature type="region of interest" description="Disordered" evidence="2">
    <location>
        <begin position="96"/>
        <end position="123"/>
    </location>
</feature>
<evidence type="ECO:0000256" key="3">
    <source>
        <dbReference type="SAM" id="SignalP"/>
    </source>
</evidence>
<keyword evidence="1" id="KW-1015">Disulfide bond</keyword>
<keyword evidence="6" id="KW-1185">Reference proteome</keyword>
<feature type="compositionally biased region" description="Polar residues" evidence="2">
    <location>
        <begin position="108"/>
        <end position="122"/>
    </location>
</feature>
<evidence type="ECO:0000259" key="4">
    <source>
        <dbReference type="PROSITE" id="PS51670"/>
    </source>
</evidence>
<organism evidence="5 6">
    <name type="scientific">Ditylenchus destructor</name>
    <dbReference type="NCBI Taxonomy" id="166010"/>
    <lineage>
        <taxon>Eukaryota</taxon>
        <taxon>Metazoa</taxon>
        <taxon>Ecdysozoa</taxon>
        <taxon>Nematoda</taxon>
        <taxon>Chromadorea</taxon>
        <taxon>Rhabditida</taxon>
        <taxon>Tylenchina</taxon>
        <taxon>Tylenchomorpha</taxon>
        <taxon>Sphaerularioidea</taxon>
        <taxon>Anguinidae</taxon>
        <taxon>Anguininae</taxon>
        <taxon>Ditylenchus</taxon>
    </lineage>
</organism>
<feature type="region of interest" description="Disordered" evidence="2">
    <location>
        <begin position="386"/>
        <end position="525"/>
    </location>
</feature>
<dbReference type="PROSITE" id="PS51670">
    <property type="entry name" value="SHKT"/>
    <property type="match status" value="1"/>
</dbReference>
<accession>A0AAD4N7F8</accession>
<dbReference type="SMART" id="SM00254">
    <property type="entry name" value="ShKT"/>
    <property type="match status" value="2"/>
</dbReference>
<feature type="compositionally biased region" description="Acidic residues" evidence="2">
    <location>
        <begin position="182"/>
        <end position="193"/>
    </location>
</feature>